<sequence length="279" mass="31323">MKIDVEGLEFSYNGVPTLKNMNLNVNKGEFLSIIGPNGSGKTTFLKCINRILNPEKGSIMINEFDLDKLHRNDIAKQVGYIPQAERGAFPTTVFDTVLMGRKPHINWVPTSRDLDIVVEVMEMLDLSHISMKNITELSGGQRQKVIIGRALAQQPEILLLDEPTSSLDLKHQLEVLDITRDQADNDVTVIMSVHDLNLAARYSDKIIMMKDGEIFHAGGPEILTPENIEPVYDVSVDVHRTGEQIWILPKKLNKATELKADNNGYRNNRLRAQRVPGTC</sequence>
<evidence type="ECO:0000313" key="12">
    <source>
        <dbReference type="Proteomes" id="UP000284763"/>
    </source>
</evidence>
<dbReference type="PROSITE" id="PS00211">
    <property type="entry name" value="ABC_TRANSPORTER_1"/>
    <property type="match status" value="1"/>
</dbReference>
<organism evidence="11 12">
    <name type="scientific">Methanosalsum natronophilum</name>
    <dbReference type="NCBI Taxonomy" id="768733"/>
    <lineage>
        <taxon>Archaea</taxon>
        <taxon>Methanobacteriati</taxon>
        <taxon>Methanobacteriota</taxon>
        <taxon>Stenosarchaea group</taxon>
        <taxon>Methanomicrobia</taxon>
        <taxon>Methanosarcinales</taxon>
        <taxon>Methanosarcinaceae</taxon>
        <taxon>Methanosalsum</taxon>
    </lineage>
</organism>
<comment type="caution">
    <text evidence="11">The sequence shown here is derived from an EMBL/GenBank/DDBJ whole genome shotgun (WGS) entry which is preliminary data.</text>
</comment>
<dbReference type="Pfam" id="PF00005">
    <property type="entry name" value="ABC_tran"/>
    <property type="match status" value="1"/>
</dbReference>
<protein>
    <recommendedName>
        <fullName evidence="8">Cobalamin import ATP-binding protein BtuD</fullName>
        <ecNumber evidence="7">7.6.2.8</ecNumber>
    </recommendedName>
    <alternativeName>
        <fullName evidence="9">Vitamin B12-transporting ATPase</fullName>
    </alternativeName>
</protein>
<dbReference type="CDD" id="cd03214">
    <property type="entry name" value="ABC_Iron-Siderophores_B12_Hemin"/>
    <property type="match status" value="1"/>
</dbReference>
<dbReference type="SUPFAM" id="SSF52540">
    <property type="entry name" value="P-loop containing nucleoside triphosphate hydrolases"/>
    <property type="match status" value="1"/>
</dbReference>
<dbReference type="GO" id="GO:0016887">
    <property type="term" value="F:ATP hydrolysis activity"/>
    <property type="evidence" value="ECO:0007669"/>
    <property type="project" value="InterPro"/>
</dbReference>
<comment type="function">
    <text evidence="6">Required for corrinoid utilization. Probably part of the ABC transporter complex BtuCDF involved in cobalamin (vitamin B12) import. Probably responsible for energy coupling to the transport system.</text>
</comment>
<evidence type="ECO:0000256" key="9">
    <source>
        <dbReference type="ARBA" id="ARBA00077139"/>
    </source>
</evidence>
<dbReference type="GO" id="GO:0005524">
    <property type="term" value="F:ATP binding"/>
    <property type="evidence" value="ECO:0007669"/>
    <property type="project" value="UniProtKB-KW"/>
</dbReference>
<evidence type="ECO:0000259" key="10">
    <source>
        <dbReference type="PROSITE" id="PS50893"/>
    </source>
</evidence>
<dbReference type="Gene3D" id="3.40.50.300">
    <property type="entry name" value="P-loop containing nucleotide triphosphate hydrolases"/>
    <property type="match status" value="1"/>
</dbReference>
<evidence type="ECO:0000256" key="6">
    <source>
        <dbReference type="ARBA" id="ARBA00058960"/>
    </source>
</evidence>
<evidence type="ECO:0000256" key="3">
    <source>
        <dbReference type="ARBA" id="ARBA00022741"/>
    </source>
</evidence>
<dbReference type="InterPro" id="IPR017871">
    <property type="entry name" value="ABC_transporter-like_CS"/>
</dbReference>
<evidence type="ECO:0000256" key="8">
    <source>
        <dbReference type="ARBA" id="ARBA00073649"/>
    </source>
</evidence>
<dbReference type="PANTHER" id="PTHR42734">
    <property type="entry name" value="METAL TRANSPORT SYSTEM ATP-BINDING PROTEIN TM_0124-RELATED"/>
    <property type="match status" value="1"/>
</dbReference>
<dbReference type="FunFam" id="3.40.50.300:FF:000134">
    <property type="entry name" value="Iron-enterobactin ABC transporter ATP-binding protein"/>
    <property type="match status" value="1"/>
</dbReference>
<reference evidence="11 12" key="1">
    <citation type="submission" date="2018-08" db="EMBL/GenBank/DDBJ databases">
        <title>The metabolism and importance of syntrophic acetate oxidation coupled to methane or sulfide production in haloalkaline environments.</title>
        <authorList>
            <person name="Timmers P.H.A."/>
            <person name="Vavourakis C.D."/>
            <person name="Sorokin D.Y."/>
            <person name="Sinninghe Damste J.S."/>
            <person name="Muyzer G."/>
            <person name="Stams A.J.M."/>
            <person name="Plugge C.M."/>
        </authorList>
    </citation>
    <scope>NUCLEOTIDE SEQUENCE [LARGE SCALE GENOMIC DNA]</scope>
    <source>
        <strain evidence="11">MSAO_Arc3</strain>
    </source>
</reference>
<keyword evidence="2" id="KW-0813">Transport</keyword>
<evidence type="ECO:0000256" key="5">
    <source>
        <dbReference type="ARBA" id="ARBA00050590"/>
    </source>
</evidence>
<name>A0A424Z4I6_9EURY</name>
<dbReference type="Proteomes" id="UP000284763">
    <property type="component" value="Unassembled WGS sequence"/>
</dbReference>
<comment type="catalytic activity">
    <reaction evidence="5">
        <text>an R-cob(III)alamin(out) + ATP + H2O = an R-cob(III)alamin(in) + ADP + phosphate + H(+)</text>
        <dbReference type="Rhea" id="RHEA:17873"/>
        <dbReference type="ChEBI" id="CHEBI:15377"/>
        <dbReference type="ChEBI" id="CHEBI:15378"/>
        <dbReference type="ChEBI" id="CHEBI:30616"/>
        <dbReference type="ChEBI" id="CHEBI:43474"/>
        <dbReference type="ChEBI" id="CHEBI:140785"/>
        <dbReference type="ChEBI" id="CHEBI:456216"/>
        <dbReference type="EC" id="7.6.2.8"/>
    </reaction>
</comment>
<evidence type="ECO:0000256" key="4">
    <source>
        <dbReference type="ARBA" id="ARBA00022840"/>
    </source>
</evidence>
<gene>
    <name evidence="11" type="ORF">D5R95_00655</name>
</gene>
<evidence type="ECO:0000256" key="1">
    <source>
        <dbReference type="ARBA" id="ARBA00005417"/>
    </source>
</evidence>
<dbReference type="InterPro" id="IPR003439">
    <property type="entry name" value="ABC_transporter-like_ATP-bd"/>
</dbReference>
<dbReference type="InterPro" id="IPR027417">
    <property type="entry name" value="P-loop_NTPase"/>
</dbReference>
<keyword evidence="3" id="KW-0547">Nucleotide-binding</keyword>
<evidence type="ECO:0000256" key="7">
    <source>
        <dbReference type="ARBA" id="ARBA00066387"/>
    </source>
</evidence>
<dbReference type="EMBL" id="QZAB01000051">
    <property type="protein sequence ID" value="RQD92177.1"/>
    <property type="molecule type" value="Genomic_DNA"/>
</dbReference>
<dbReference type="InterPro" id="IPR003593">
    <property type="entry name" value="AAA+_ATPase"/>
</dbReference>
<dbReference type="InterPro" id="IPR050153">
    <property type="entry name" value="Metal_Ion_Import_ABC"/>
</dbReference>
<dbReference type="PANTHER" id="PTHR42734:SF6">
    <property type="entry name" value="MOLYBDATE IMPORT ATP-BINDING PROTEIN MOLC"/>
    <property type="match status" value="1"/>
</dbReference>
<feature type="domain" description="ABC transporter" evidence="10">
    <location>
        <begin position="3"/>
        <end position="236"/>
    </location>
</feature>
<evidence type="ECO:0000256" key="2">
    <source>
        <dbReference type="ARBA" id="ARBA00022448"/>
    </source>
</evidence>
<accession>A0A424Z4I6</accession>
<dbReference type="AlphaFoldDB" id="A0A424Z4I6"/>
<proteinExistence type="inferred from homology"/>
<dbReference type="PROSITE" id="PS50893">
    <property type="entry name" value="ABC_TRANSPORTER_2"/>
    <property type="match status" value="1"/>
</dbReference>
<dbReference type="GO" id="GO:0015420">
    <property type="term" value="F:ABC-type vitamin B12 transporter activity"/>
    <property type="evidence" value="ECO:0007669"/>
    <property type="project" value="UniProtKB-EC"/>
</dbReference>
<evidence type="ECO:0000313" key="11">
    <source>
        <dbReference type="EMBL" id="RQD92177.1"/>
    </source>
</evidence>
<keyword evidence="4 11" id="KW-0067">ATP-binding</keyword>
<dbReference type="EC" id="7.6.2.8" evidence="7"/>
<comment type="similarity">
    <text evidence="1">Belongs to the ABC transporter superfamily.</text>
</comment>
<dbReference type="SMART" id="SM00382">
    <property type="entry name" value="AAA"/>
    <property type="match status" value="1"/>
</dbReference>